<feature type="non-terminal residue" evidence="2">
    <location>
        <position position="103"/>
    </location>
</feature>
<comment type="caution">
    <text evidence="2">The sequence shown here is derived from an EMBL/GenBank/DDBJ whole genome shotgun (WGS) entry which is preliminary data.</text>
</comment>
<feature type="region of interest" description="Disordered" evidence="1">
    <location>
        <begin position="1"/>
        <end position="37"/>
    </location>
</feature>
<feature type="region of interest" description="Disordered" evidence="1">
    <location>
        <begin position="78"/>
        <end position="103"/>
    </location>
</feature>
<evidence type="ECO:0000313" key="2">
    <source>
        <dbReference type="EMBL" id="MQM23934.1"/>
    </source>
</evidence>
<reference evidence="2" key="1">
    <citation type="submission" date="2017-07" db="EMBL/GenBank/DDBJ databases">
        <title>Taro Niue Genome Assembly and Annotation.</title>
        <authorList>
            <person name="Atibalentja N."/>
            <person name="Keating K."/>
            <person name="Fields C.J."/>
        </authorList>
    </citation>
    <scope>NUCLEOTIDE SEQUENCE</scope>
    <source>
        <strain evidence="2">Niue_2</strain>
        <tissue evidence="2">Leaf</tissue>
    </source>
</reference>
<dbReference type="AlphaFoldDB" id="A0A843XVD2"/>
<protein>
    <submittedName>
        <fullName evidence="2">Uncharacterized protein</fullName>
    </submittedName>
</protein>
<dbReference type="Proteomes" id="UP000652761">
    <property type="component" value="Unassembled WGS sequence"/>
</dbReference>
<sequence>ALVVGGTDTSSRHWSPASPFAVPHSRGPRLGSPEVSGMGLRPCGLQVVVRARRTFLDRRPVQSRVVAVQGQYLQLCSSSSSSKFEMADRRDWGGGGDDPEEST</sequence>
<evidence type="ECO:0000256" key="1">
    <source>
        <dbReference type="SAM" id="MobiDB-lite"/>
    </source>
</evidence>
<organism evidence="2 3">
    <name type="scientific">Colocasia esculenta</name>
    <name type="common">Wild taro</name>
    <name type="synonym">Arum esculentum</name>
    <dbReference type="NCBI Taxonomy" id="4460"/>
    <lineage>
        <taxon>Eukaryota</taxon>
        <taxon>Viridiplantae</taxon>
        <taxon>Streptophyta</taxon>
        <taxon>Embryophyta</taxon>
        <taxon>Tracheophyta</taxon>
        <taxon>Spermatophyta</taxon>
        <taxon>Magnoliopsida</taxon>
        <taxon>Liliopsida</taxon>
        <taxon>Araceae</taxon>
        <taxon>Aroideae</taxon>
        <taxon>Colocasieae</taxon>
        <taxon>Colocasia</taxon>
    </lineage>
</organism>
<keyword evidence="3" id="KW-1185">Reference proteome</keyword>
<name>A0A843XVD2_COLES</name>
<gene>
    <name evidence="2" type="ORF">Taro_057004</name>
</gene>
<dbReference type="EMBL" id="NMUH01018714">
    <property type="protein sequence ID" value="MQM23934.1"/>
    <property type="molecule type" value="Genomic_DNA"/>
</dbReference>
<proteinExistence type="predicted"/>
<accession>A0A843XVD2</accession>
<evidence type="ECO:0000313" key="3">
    <source>
        <dbReference type="Proteomes" id="UP000652761"/>
    </source>
</evidence>